<proteinExistence type="predicted"/>
<evidence type="ECO:0000313" key="3">
    <source>
        <dbReference type="Proteomes" id="UP000281084"/>
    </source>
</evidence>
<dbReference type="RefSeq" id="WP_120366450.1">
    <property type="nucleotide sequence ID" value="NZ_RAXZ01000001.1"/>
</dbReference>
<accession>A0A3A8GAB3</accession>
<feature type="chain" id="PRO_5017211819" evidence="1">
    <location>
        <begin position="21"/>
        <end position="120"/>
    </location>
</feature>
<dbReference type="Proteomes" id="UP000281084">
    <property type="component" value="Unassembled WGS sequence"/>
</dbReference>
<feature type="signal peptide" evidence="1">
    <location>
        <begin position="1"/>
        <end position="20"/>
    </location>
</feature>
<sequence length="120" mass="13497">MKKIVALACVVLGSFSVVQAASVEQYVMAVEKINENYKKDTRNFFVTLDPMQRGFSAAQQEKFCGIVAQYAQDLYAAADKNRSALDPKYANLTKQDVNQQVLSAKEMQMLKQYNVQCTLN</sequence>
<dbReference type="AlphaFoldDB" id="A0A3A8GAB3"/>
<name>A0A3A8GAB3_9GAMM</name>
<dbReference type="EMBL" id="RAXZ01000001">
    <property type="protein sequence ID" value="RKG55549.1"/>
    <property type="molecule type" value="Genomic_DNA"/>
</dbReference>
<keyword evidence="1" id="KW-0732">Signal</keyword>
<gene>
    <name evidence="2" type="ORF">D7V64_00060</name>
</gene>
<comment type="caution">
    <text evidence="2">The sequence shown here is derived from an EMBL/GenBank/DDBJ whole genome shotgun (WGS) entry which is preliminary data.</text>
</comment>
<reference evidence="2 3" key="1">
    <citation type="submission" date="2018-09" db="EMBL/GenBank/DDBJ databases">
        <title>The draft genome of Acinetobacter spp. strains.</title>
        <authorList>
            <person name="Qin J."/>
            <person name="Feng Y."/>
            <person name="Zong Z."/>
        </authorList>
    </citation>
    <scope>NUCLEOTIDE SEQUENCE [LARGE SCALE GENOMIC DNA]</scope>
    <source>
        <strain evidence="2 3">WCHAc060002</strain>
    </source>
</reference>
<protein>
    <submittedName>
        <fullName evidence="2">Uncharacterized protein</fullName>
    </submittedName>
</protein>
<organism evidence="2 3">
    <name type="scientific">Acinetobacter cumulans</name>
    <dbReference type="NCBI Taxonomy" id="2136182"/>
    <lineage>
        <taxon>Bacteria</taxon>
        <taxon>Pseudomonadati</taxon>
        <taxon>Pseudomonadota</taxon>
        <taxon>Gammaproteobacteria</taxon>
        <taxon>Moraxellales</taxon>
        <taxon>Moraxellaceae</taxon>
        <taxon>Acinetobacter</taxon>
    </lineage>
</organism>
<evidence type="ECO:0000256" key="1">
    <source>
        <dbReference type="SAM" id="SignalP"/>
    </source>
</evidence>
<evidence type="ECO:0000313" key="2">
    <source>
        <dbReference type="EMBL" id="RKG55549.1"/>
    </source>
</evidence>